<comment type="caution">
    <text evidence="1">The sequence shown here is derived from an EMBL/GenBank/DDBJ whole genome shotgun (WGS) entry which is preliminary data.</text>
</comment>
<organism evidence="1 2">
    <name type="scientific">Dallia pectoralis</name>
    <name type="common">Alaska blackfish</name>
    <dbReference type="NCBI Taxonomy" id="75939"/>
    <lineage>
        <taxon>Eukaryota</taxon>
        <taxon>Metazoa</taxon>
        <taxon>Chordata</taxon>
        <taxon>Craniata</taxon>
        <taxon>Vertebrata</taxon>
        <taxon>Euteleostomi</taxon>
        <taxon>Actinopterygii</taxon>
        <taxon>Neopterygii</taxon>
        <taxon>Teleostei</taxon>
        <taxon>Protacanthopterygii</taxon>
        <taxon>Esociformes</taxon>
        <taxon>Umbridae</taxon>
        <taxon>Dallia</taxon>
    </lineage>
</organism>
<reference evidence="1" key="1">
    <citation type="submission" date="2021-05" db="EMBL/GenBank/DDBJ databases">
        <authorList>
            <person name="Pan Q."/>
            <person name="Jouanno E."/>
            <person name="Zahm M."/>
            <person name="Klopp C."/>
            <person name="Cabau C."/>
            <person name="Louis A."/>
            <person name="Berthelot C."/>
            <person name="Parey E."/>
            <person name="Roest Crollius H."/>
            <person name="Montfort J."/>
            <person name="Robinson-Rechavi M."/>
            <person name="Bouchez O."/>
            <person name="Lampietro C."/>
            <person name="Lopez Roques C."/>
            <person name="Donnadieu C."/>
            <person name="Postlethwait J."/>
            <person name="Bobe J."/>
            <person name="Dillon D."/>
            <person name="Chandos A."/>
            <person name="von Hippel F."/>
            <person name="Guiguen Y."/>
        </authorList>
    </citation>
    <scope>NUCLEOTIDE SEQUENCE</scope>
    <source>
        <strain evidence="1">YG-Jan2019</strain>
    </source>
</reference>
<accession>A0ACC2GLH2</accession>
<dbReference type="EMBL" id="CM055738">
    <property type="protein sequence ID" value="KAJ8004589.1"/>
    <property type="molecule type" value="Genomic_DNA"/>
</dbReference>
<evidence type="ECO:0000313" key="1">
    <source>
        <dbReference type="EMBL" id="KAJ8004589.1"/>
    </source>
</evidence>
<sequence length="396" mass="44381">MNRVALVLCAFVSFVLGKVPAPRNLTLQTENTQYLLIWDWDRNYTDRPVTFSAEYIAAHKLRRNHTWTSVCNGTSDTSCDFTGCHLLYQGMFVLRVRASVDGHPSVWVRKNFCPDEDAALGPPSRVELAPAGNLLDVSISTALASNGVPMSDLIGTEYYYRIQYWSCSDDPQCLRPEVINTSNTLVTLPGLDSRTWYCVSVQARYDLYNKGSRYTAPVCMMTDGDVQPWKIVLYFLVALVVCCLLVLLLFYIVFRFHLVIKNTFYPSNQLPCHIQEYLDYTTGSDLPRLLTPDTELCCDRLSVCPEVVLLEIHLPAPLMESDEDSGRHIRQDSGDSGVYSTEGGSAQQSSCSSTGSGPLREEQEVDSCQMAEQMKMEEMGTRLVLDEGVGNLFGLF</sequence>
<evidence type="ECO:0000313" key="2">
    <source>
        <dbReference type="Proteomes" id="UP001157502"/>
    </source>
</evidence>
<keyword evidence="2" id="KW-1185">Reference proteome</keyword>
<dbReference type="Proteomes" id="UP001157502">
    <property type="component" value="Chromosome 11"/>
</dbReference>
<protein>
    <submittedName>
        <fullName evidence="1">Uncharacterized protein</fullName>
    </submittedName>
</protein>
<proteinExistence type="predicted"/>
<name>A0ACC2GLH2_DALPE</name>
<gene>
    <name evidence="1" type="ORF">DPEC_G00137850</name>
</gene>